<dbReference type="PROSITE" id="PS00201">
    <property type="entry name" value="FLAVODOXIN"/>
    <property type="match status" value="1"/>
</dbReference>
<dbReference type="GO" id="GO:0009055">
    <property type="term" value="F:electron transfer activity"/>
    <property type="evidence" value="ECO:0007669"/>
    <property type="project" value="InterPro"/>
</dbReference>
<keyword evidence="3" id="KW-0288">FMN</keyword>
<dbReference type="EMBL" id="JAMD01000014">
    <property type="protein sequence ID" value="KEJ94361.1"/>
    <property type="molecule type" value="Genomic_DNA"/>
</dbReference>
<protein>
    <submittedName>
        <fullName evidence="6">Flavodoxin family protein</fullName>
    </submittedName>
    <submittedName>
        <fullName evidence="5">NADPH-dependent FMN reductase</fullName>
    </submittedName>
</protein>
<dbReference type="InterPro" id="IPR029039">
    <property type="entry name" value="Flavoprotein-like_sf"/>
</dbReference>
<dbReference type="Proteomes" id="UP000809337">
    <property type="component" value="Unassembled WGS sequence"/>
</dbReference>
<dbReference type="PANTHER" id="PTHR30546">
    <property type="entry name" value="FLAVODOXIN-RELATED PROTEIN WRBA-RELATED"/>
    <property type="match status" value="1"/>
</dbReference>
<proteinExistence type="predicted"/>
<dbReference type="InterPro" id="IPR008254">
    <property type="entry name" value="Flavodoxin/NO_synth"/>
</dbReference>
<evidence type="ECO:0000259" key="4">
    <source>
        <dbReference type="PROSITE" id="PS50902"/>
    </source>
</evidence>
<evidence type="ECO:0000256" key="3">
    <source>
        <dbReference type="ARBA" id="ARBA00022643"/>
    </source>
</evidence>
<reference evidence="5 7" key="1">
    <citation type="submission" date="2014-01" db="EMBL/GenBank/DDBJ databases">
        <title>Sulfitobacter sp. H3 (MCCC 1A00686) Genome Sequencing.</title>
        <authorList>
            <person name="Lai Q."/>
            <person name="Hong Z."/>
        </authorList>
    </citation>
    <scope>NUCLEOTIDE SEQUENCE [LARGE SCALE GENOMIC DNA]</scope>
    <source>
        <strain evidence="5 7">H3</strain>
    </source>
</reference>
<sequence>MTKLAIVYYSGYGHTDVQANAVAEGARGVEGAEVELLKLSEDGELDAAAWAALDAADAIVYGSPTYMGAPAWQFKKFADASSKPWFTQNWKDKIAGGFTTSATANGDKFSTIQYFITLSQQHGQLWCGVGLMPANTKADGPEKMNWTGGYSGLLAIAPSDSSPEEYPAGGDLDTARSYGQRLVETAKRWNS</sequence>
<feature type="domain" description="Flavodoxin-like" evidence="4">
    <location>
        <begin position="4"/>
        <end position="183"/>
    </location>
</feature>
<evidence type="ECO:0000313" key="6">
    <source>
        <dbReference type="EMBL" id="MBM2355659.1"/>
    </source>
</evidence>
<dbReference type="PROSITE" id="PS50902">
    <property type="entry name" value="FLAVODOXIN_LIKE"/>
    <property type="match status" value="1"/>
</dbReference>
<dbReference type="Pfam" id="PF03358">
    <property type="entry name" value="FMN_red"/>
    <property type="match status" value="1"/>
</dbReference>
<comment type="cofactor">
    <cofactor evidence="1">
        <name>FMN</name>
        <dbReference type="ChEBI" id="CHEBI:58210"/>
    </cofactor>
</comment>
<dbReference type="PANTHER" id="PTHR30546:SF23">
    <property type="entry name" value="FLAVOPROTEIN-LIKE PROTEIN YCP4-RELATED"/>
    <property type="match status" value="1"/>
</dbReference>
<dbReference type="EMBL" id="JAFBWN010000009">
    <property type="protein sequence ID" value="MBM2355659.1"/>
    <property type="molecule type" value="Genomic_DNA"/>
</dbReference>
<evidence type="ECO:0000256" key="1">
    <source>
        <dbReference type="ARBA" id="ARBA00001917"/>
    </source>
</evidence>
<gene>
    <name evidence="6" type="ORF">JQX14_14000</name>
    <name evidence="5" type="ORF">SUH3_06770</name>
</gene>
<keyword evidence="2" id="KW-0285">Flavoprotein</keyword>
<keyword evidence="7" id="KW-1185">Reference proteome</keyword>
<reference evidence="6" key="2">
    <citation type="submission" date="2021-01" db="EMBL/GenBank/DDBJ databases">
        <title>Diatom-associated Roseobacters Show Island Model of Population Structure.</title>
        <authorList>
            <person name="Qu L."/>
            <person name="Feng X."/>
            <person name="Chen Y."/>
            <person name="Li L."/>
            <person name="Wang X."/>
            <person name="Hu Z."/>
            <person name="Wang H."/>
            <person name="Luo H."/>
        </authorList>
    </citation>
    <scope>NUCLEOTIDE SEQUENCE</scope>
    <source>
        <strain evidence="6">SM26-45</strain>
    </source>
</reference>
<dbReference type="InterPro" id="IPR005025">
    <property type="entry name" value="FMN_Rdtase-like_dom"/>
</dbReference>
<dbReference type="Gene3D" id="3.40.50.360">
    <property type="match status" value="1"/>
</dbReference>
<dbReference type="RefSeq" id="WP_037929803.1">
    <property type="nucleotide sequence ID" value="NZ_CP054604.1"/>
</dbReference>
<dbReference type="GO" id="GO:0003955">
    <property type="term" value="F:NAD(P)H dehydrogenase (quinone) activity"/>
    <property type="evidence" value="ECO:0007669"/>
    <property type="project" value="TreeGrafter"/>
</dbReference>
<evidence type="ECO:0000313" key="5">
    <source>
        <dbReference type="EMBL" id="KEJ94361.1"/>
    </source>
</evidence>
<dbReference type="OrthoDB" id="9801479at2"/>
<evidence type="ECO:0000313" key="7">
    <source>
        <dbReference type="Proteomes" id="UP000027746"/>
    </source>
</evidence>
<dbReference type="AlphaFoldDB" id="A0A073IY18"/>
<evidence type="ECO:0000256" key="2">
    <source>
        <dbReference type="ARBA" id="ARBA00022630"/>
    </source>
</evidence>
<organism evidence="5 7">
    <name type="scientific">Pseudosulfitobacter pseudonitzschiae</name>
    <dbReference type="NCBI Taxonomy" id="1402135"/>
    <lineage>
        <taxon>Bacteria</taxon>
        <taxon>Pseudomonadati</taxon>
        <taxon>Pseudomonadota</taxon>
        <taxon>Alphaproteobacteria</taxon>
        <taxon>Rhodobacterales</taxon>
        <taxon>Roseobacteraceae</taxon>
        <taxon>Pseudosulfitobacter</taxon>
    </lineage>
</organism>
<name>A0A073IY18_9RHOB</name>
<dbReference type="Proteomes" id="UP000027746">
    <property type="component" value="Unassembled WGS sequence"/>
</dbReference>
<dbReference type="InterPro" id="IPR001226">
    <property type="entry name" value="Flavodoxin_CS"/>
</dbReference>
<dbReference type="SUPFAM" id="SSF52218">
    <property type="entry name" value="Flavoproteins"/>
    <property type="match status" value="1"/>
</dbReference>
<comment type="caution">
    <text evidence="5">The sequence shown here is derived from an EMBL/GenBank/DDBJ whole genome shotgun (WGS) entry which is preliminary data.</text>
</comment>
<dbReference type="GO" id="GO:0010181">
    <property type="term" value="F:FMN binding"/>
    <property type="evidence" value="ECO:0007669"/>
    <property type="project" value="InterPro"/>
</dbReference>
<accession>A0A073IY18</accession>
<dbReference type="GeneID" id="68872384"/>
<dbReference type="GO" id="GO:0016020">
    <property type="term" value="C:membrane"/>
    <property type="evidence" value="ECO:0007669"/>
    <property type="project" value="TreeGrafter"/>
</dbReference>